<evidence type="ECO:0000313" key="2">
    <source>
        <dbReference type="EMBL" id="PEQ03720.1"/>
    </source>
</evidence>
<feature type="domain" description="N-acetyltransferase" evidence="1">
    <location>
        <begin position="19"/>
        <end position="171"/>
    </location>
</feature>
<evidence type="ECO:0000313" key="3">
    <source>
        <dbReference type="Proteomes" id="UP000220841"/>
    </source>
</evidence>
<dbReference type="SUPFAM" id="SSF55729">
    <property type="entry name" value="Acyl-CoA N-acyltransferases (Nat)"/>
    <property type="match status" value="1"/>
</dbReference>
<evidence type="ECO:0000259" key="1">
    <source>
        <dbReference type="PROSITE" id="PS51186"/>
    </source>
</evidence>
<protein>
    <submittedName>
        <fullName evidence="2">GNAT family N-acetyltransferase</fullName>
    </submittedName>
</protein>
<comment type="caution">
    <text evidence="2">The sequence shown here is derived from an EMBL/GenBank/DDBJ whole genome shotgun (WGS) entry which is preliminary data.</text>
</comment>
<gene>
    <name evidence="2" type="ORF">CN585_17970</name>
</gene>
<dbReference type="PANTHER" id="PTHR43415">
    <property type="entry name" value="SPERMIDINE N(1)-ACETYLTRANSFERASE"/>
    <property type="match status" value="1"/>
</dbReference>
<dbReference type="PANTHER" id="PTHR43415:SF3">
    <property type="entry name" value="GNAT-FAMILY ACETYLTRANSFERASE"/>
    <property type="match status" value="1"/>
</dbReference>
<dbReference type="Gene3D" id="3.40.630.30">
    <property type="match status" value="1"/>
</dbReference>
<name>A0A2A8HCG4_9BACI</name>
<dbReference type="InterPro" id="IPR016181">
    <property type="entry name" value="Acyl_CoA_acyltransferase"/>
</dbReference>
<dbReference type="EMBL" id="NUBY01000087">
    <property type="protein sequence ID" value="PEQ03720.1"/>
    <property type="molecule type" value="Genomic_DNA"/>
</dbReference>
<proteinExistence type="predicted"/>
<dbReference type="AlphaFoldDB" id="A0A2A8HCG4"/>
<dbReference type="RefSeq" id="WP_098226869.1">
    <property type="nucleotide sequence ID" value="NZ_NUBY01000087.1"/>
</dbReference>
<dbReference type="Pfam" id="PF13302">
    <property type="entry name" value="Acetyltransf_3"/>
    <property type="match status" value="1"/>
</dbReference>
<sequence length="182" mass="20848">MRLESERIYLRPLCQLDAPIILESTMDDEIRYMTGTKSTFSLEQITKHIDHINNDSSRYDFAICLQSTDEMIGELSILDIDEENKRAGFRISMLSIALTGQGYGTEAIKIVLSFAFEQLSLNRLQLEVFSHNLRGIKAYEKVGFVKEGTLRQSLFYNDTYSDEIIMAILKSDYIETFVNGCT</sequence>
<dbReference type="Proteomes" id="UP000220841">
    <property type="component" value="Unassembled WGS sequence"/>
</dbReference>
<dbReference type="PROSITE" id="PS51186">
    <property type="entry name" value="GNAT"/>
    <property type="match status" value="1"/>
</dbReference>
<dbReference type="GO" id="GO:0016747">
    <property type="term" value="F:acyltransferase activity, transferring groups other than amino-acyl groups"/>
    <property type="evidence" value="ECO:0007669"/>
    <property type="project" value="InterPro"/>
</dbReference>
<dbReference type="InterPro" id="IPR000182">
    <property type="entry name" value="GNAT_dom"/>
</dbReference>
<organism evidence="2 3">
    <name type="scientific">Bacillus toyonensis</name>
    <dbReference type="NCBI Taxonomy" id="155322"/>
    <lineage>
        <taxon>Bacteria</taxon>
        <taxon>Bacillati</taxon>
        <taxon>Bacillota</taxon>
        <taxon>Bacilli</taxon>
        <taxon>Bacillales</taxon>
        <taxon>Bacillaceae</taxon>
        <taxon>Bacillus</taxon>
        <taxon>Bacillus cereus group</taxon>
    </lineage>
</organism>
<accession>A0A2A8HCG4</accession>
<keyword evidence="2" id="KW-0808">Transferase</keyword>
<reference evidence="2 3" key="1">
    <citation type="submission" date="2017-09" db="EMBL/GenBank/DDBJ databases">
        <title>Large-scale bioinformatics analysis of Bacillus genomes uncovers conserved roles of natural products in bacterial physiology.</title>
        <authorList>
            <consortium name="Agbiome Team Llc"/>
            <person name="Bleich R.M."/>
            <person name="Grubbs K.J."/>
            <person name="Santa Maria K.C."/>
            <person name="Allen S.E."/>
            <person name="Farag S."/>
            <person name="Shank E.A."/>
            <person name="Bowers A."/>
        </authorList>
    </citation>
    <scope>NUCLEOTIDE SEQUENCE [LARGE SCALE GENOMIC DNA]</scope>
    <source>
        <strain evidence="2 3">AFS021349</strain>
    </source>
</reference>